<evidence type="ECO:0000313" key="3">
    <source>
        <dbReference type="Proteomes" id="UP001620626"/>
    </source>
</evidence>
<sequence length="109" mass="12787">MIWNVTYKPLLGWFNFLDSANLGSMLLPQHLRRTEENVRDPLFRFFEREINLGTGLLSDIRRDLNELLSTYCGDQKQNNHSRQLIDALVKRKRVSQLAPIFRAKQPNST</sequence>
<evidence type="ECO:0000259" key="1">
    <source>
        <dbReference type="Pfam" id="PF18199"/>
    </source>
</evidence>
<evidence type="ECO:0000313" key="2">
    <source>
        <dbReference type="EMBL" id="KAL3113833.1"/>
    </source>
</evidence>
<dbReference type="Pfam" id="PF18199">
    <property type="entry name" value="Dynein_C"/>
    <property type="match status" value="1"/>
</dbReference>
<protein>
    <recommendedName>
        <fullName evidence="1">Dynein heavy chain C-terminal domain-containing protein</fullName>
    </recommendedName>
</protein>
<comment type="caution">
    <text evidence="2">The sequence shown here is derived from an EMBL/GenBank/DDBJ whole genome shotgun (WGS) entry which is preliminary data.</text>
</comment>
<dbReference type="EMBL" id="JBICBT010000433">
    <property type="protein sequence ID" value="KAL3113833.1"/>
    <property type="molecule type" value="Genomic_DNA"/>
</dbReference>
<accession>A0ABD2LFA5</accession>
<keyword evidence="3" id="KW-1185">Reference proteome</keyword>
<feature type="domain" description="Dynein heavy chain C-terminal" evidence="1">
    <location>
        <begin position="31"/>
        <end position="92"/>
    </location>
</feature>
<dbReference type="InterPro" id="IPR041228">
    <property type="entry name" value="Dynein_C"/>
</dbReference>
<dbReference type="AlphaFoldDB" id="A0ABD2LFA5"/>
<gene>
    <name evidence="2" type="ORF">niasHT_011508</name>
</gene>
<organism evidence="2 3">
    <name type="scientific">Heterodera trifolii</name>
    <dbReference type="NCBI Taxonomy" id="157864"/>
    <lineage>
        <taxon>Eukaryota</taxon>
        <taxon>Metazoa</taxon>
        <taxon>Ecdysozoa</taxon>
        <taxon>Nematoda</taxon>
        <taxon>Chromadorea</taxon>
        <taxon>Rhabditida</taxon>
        <taxon>Tylenchina</taxon>
        <taxon>Tylenchomorpha</taxon>
        <taxon>Tylenchoidea</taxon>
        <taxon>Heteroderidae</taxon>
        <taxon>Heteroderinae</taxon>
        <taxon>Heterodera</taxon>
    </lineage>
</organism>
<dbReference type="Gene3D" id="1.20.1270.280">
    <property type="match status" value="1"/>
</dbReference>
<name>A0ABD2LFA5_9BILA</name>
<reference evidence="2 3" key="1">
    <citation type="submission" date="2024-10" db="EMBL/GenBank/DDBJ databases">
        <authorList>
            <person name="Kim D."/>
        </authorList>
    </citation>
    <scope>NUCLEOTIDE SEQUENCE [LARGE SCALE GENOMIC DNA]</scope>
    <source>
        <strain evidence="2">BH-2024</strain>
    </source>
</reference>
<proteinExistence type="predicted"/>
<dbReference type="Proteomes" id="UP001620626">
    <property type="component" value="Unassembled WGS sequence"/>
</dbReference>